<evidence type="ECO:0000256" key="4">
    <source>
        <dbReference type="ARBA" id="ARBA00022475"/>
    </source>
</evidence>
<organism evidence="11 12">
    <name type="scientific">Geoglobus acetivorans</name>
    <dbReference type="NCBI Taxonomy" id="565033"/>
    <lineage>
        <taxon>Archaea</taxon>
        <taxon>Methanobacteriati</taxon>
        <taxon>Methanobacteriota</taxon>
        <taxon>Archaeoglobi</taxon>
        <taxon>Archaeoglobales</taxon>
        <taxon>Archaeoglobaceae</taxon>
        <taxon>Geoglobus</taxon>
    </lineage>
</organism>
<keyword evidence="3" id="KW-0050">Antiport</keyword>
<feature type="transmembrane region" description="Helical" evidence="10">
    <location>
        <begin position="370"/>
        <end position="390"/>
    </location>
</feature>
<comment type="subcellular location">
    <subcellularLocation>
        <location evidence="1">Cell membrane</location>
        <topology evidence="1">Multi-pass membrane protein</topology>
    </subcellularLocation>
</comment>
<evidence type="ECO:0000256" key="9">
    <source>
        <dbReference type="ARBA" id="ARBA00031636"/>
    </source>
</evidence>
<keyword evidence="2" id="KW-0813">Transport</keyword>
<name>A0A0A7GJU1_GEOAI</name>
<dbReference type="Pfam" id="PF01554">
    <property type="entry name" value="MatE"/>
    <property type="match status" value="2"/>
</dbReference>
<dbReference type="GO" id="GO:0006811">
    <property type="term" value="P:monoatomic ion transport"/>
    <property type="evidence" value="ECO:0007669"/>
    <property type="project" value="UniProtKB-KW"/>
</dbReference>
<keyword evidence="5 10" id="KW-0812">Transmembrane</keyword>
<dbReference type="InterPro" id="IPR050222">
    <property type="entry name" value="MATE_MdtK"/>
</dbReference>
<dbReference type="STRING" id="565033.GACE_2211"/>
<evidence type="ECO:0000256" key="7">
    <source>
        <dbReference type="ARBA" id="ARBA00023065"/>
    </source>
</evidence>
<gene>
    <name evidence="11" type="ORF">GACE_2211</name>
</gene>
<dbReference type="GO" id="GO:0015297">
    <property type="term" value="F:antiporter activity"/>
    <property type="evidence" value="ECO:0007669"/>
    <property type="project" value="UniProtKB-KW"/>
</dbReference>
<dbReference type="PANTHER" id="PTHR43298:SF2">
    <property type="entry name" value="FMN_FAD EXPORTER YEEO-RELATED"/>
    <property type="match status" value="1"/>
</dbReference>
<evidence type="ECO:0000256" key="1">
    <source>
        <dbReference type="ARBA" id="ARBA00004651"/>
    </source>
</evidence>
<dbReference type="PIRSF" id="PIRSF006603">
    <property type="entry name" value="DinF"/>
    <property type="match status" value="1"/>
</dbReference>
<evidence type="ECO:0000256" key="10">
    <source>
        <dbReference type="SAM" id="Phobius"/>
    </source>
</evidence>
<dbReference type="InterPro" id="IPR048279">
    <property type="entry name" value="MdtK-like"/>
</dbReference>
<feature type="transmembrane region" description="Helical" evidence="10">
    <location>
        <begin position="402"/>
        <end position="425"/>
    </location>
</feature>
<dbReference type="RefSeq" id="WP_048093362.1">
    <property type="nucleotide sequence ID" value="NZ_CP009552.1"/>
</dbReference>
<feature type="transmembrane region" description="Helical" evidence="10">
    <location>
        <begin position="104"/>
        <end position="123"/>
    </location>
</feature>
<dbReference type="AlphaFoldDB" id="A0A0A7GJU1"/>
<sequence>MGEFVPDGERKNNWVLEDSILKVMVKLGMPIAVSEALNIMYSMADIYWLGRVGRDALASVSASWPVIWLIVSVAAGVFSAGLALVSQYWGMGDYSRATKAGGQVLTLSIMFGIPIAAVSFLAVRTFLSVVGVPETTLEYAAGYARIISLGIPFIAIYESFSAIYAAAGNTMTPLKIRSLGVIINVVLDPVFIFGYFGIEALGVVGAAIATVISELIVAAVSISYIALKGVEGHYLTLSALIPDRDFIVQIARIGYPISALTAGEASGFVILVHIISILGSAPLAAWGIADRLLSLFHVFIAGMLGATSTMIGQSLGAGMYTRARSIAKRTSVYGSAIMAVGILVLIPFRYQVATLFSPGDEELINQVADFILIMGPSVIFFTVYLTSRAIARGSGHTKPVMLFGLLRLWVLRNSLAYLFAITAGLGVKGLWIGMAISNYITGAVALWWILFGNWTRPVVGNHAKSQ</sequence>
<reference evidence="11 12" key="1">
    <citation type="journal article" date="2015" name="Appl. Environ. Microbiol.">
        <title>The Geoglobus acetivorans genome: Fe(III) reduction, acetate utilization, autotrophic growth, and degradation of aromatic compounds in a hyperthermophilic archaeon.</title>
        <authorList>
            <person name="Mardanov A.V."/>
            <person name="Slododkina G.B."/>
            <person name="Slobodkin A.I."/>
            <person name="Beletsky A.V."/>
            <person name="Gavrilov S.N."/>
            <person name="Kublanov I.V."/>
            <person name="Bonch-Osmolovskaya E.A."/>
            <person name="Skryabin K.G."/>
            <person name="Ravin N.V."/>
        </authorList>
    </citation>
    <scope>NUCLEOTIDE SEQUENCE [LARGE SCALE GENOMIC DNA]</scope>
    <source>
        <strain evidence="11 12">SBH6</strain>
    </source>
</reference>
<feature type="transmembrane region" description="Helical" evidence="10">
    <location>
        <begin position="431"/>
        <end position="451"/>
    </location>
</feature>
<dbReference type="HOGENOM" id="CLU_012893_5_3_2"/>
<evidence type="ECO:0000256" key="6">
    <source>
        <dbReference type="ARBA" id="ARBA00022989"/>
    </source>
</evidence>
<evidence type="ECO:0000256" key="3">
    <source>
        <dbReference type="ARBA" id="ARBA00022449"/>
    </source>
</evidence>
<dbReference type="eggNOG" id="arCOG01731">
    <property type="taxonomic scope" value="Archaea"/>
</dbReference>
<protein>
    <recommendedName>
        <fullName evidence="9">Multidrug-efflux transporter</fullName>
    </recommendedName>
</protein>
<keyword evidence="7" id="KW-0406">Ion transport</keyword>
<evidence type="ECO:0000256" key="2">
    <source>
        <dbReference type="ARBA" id="ARBA00022448"/>
    </source>
</evidence>
<dbReference type="EMBL" id="CP009552">
    <property type="protein sequence ID" value="AIY91232.1"/>
    <property type="molecule type" value="Genomic_DNA"/>
</dbReference>
<evidence type="ECO:0000313" key="11">
    <source>
        <dbReference type="EMBL" id="AIY91232.1"/>
    </source>
</evidence>
<feature type="transmembrane region" description="Helical" evidence="10">
    <location>
        <begin position="268"/>
        <end position="289"/>
    </location>
</feature>
<dbReference type="GO" id="GO:0042910">
    <property type="term" value="F:xenobiotic transmembrane transporter activity"/>
    <property type="evidence" value="ECO:0007669"/>
    <property type="project" value="InterPro"/>
</dbReference>
<dbReference type="Proteomes" id="UP000030624">
    <property type="component" value="Chromosome"/>
</dbReference>
<evidence type="ECO:0000313" key="12">
    <source>
        <dbReference type="Proteomes" id="UP000030624"/>
    </source>
</evidence>
<feature type="transmembrane region" description="Helical" evidence="10">
    <location>
        <begin position="62"/>
        <end position="84"/>
    </location>
</feature>
<feature type="transmembrane region" description="Helical" evidence="10">
    <location>
        <begin position="295"/>
        <end position="320"/>
    </location>
</feature>
<accession>A0A0A7GJU1</accession>
<feature type="transmembrane region" description="Helical" evidence="10">
    <location>
        <begin position="204"/>
        <end position="227"/>
    </location>
</feature>
<dbReference type="InterPro" id="IPR002528">
    <property type="entry name" value="MATE_fam"/>
</dbReference>
<dbReference type="GO" id="GO:0005886">
    <property type="term" value="C:plasma membrane"/>
    <property type="evidence" value="ECO:0007669"/>
    <property type="project" value="UniProtKB-SubCell"/>
</dbReference>
<feature type="transmembrane region" description="Helical" evidence="10">
    <location>
        <begin position="179"/>
        <end position="198"/>
    </location>
</feature>
<dbReference type="PANTHER" id="PTHR43298">
    <property type="entry name" value="MULTIDRUG RESISTANCE PROTEIN NORM-RELATED"/>
    <property type="match status" value="1"/>
</dbReference>
<dbReference type="KEGG" id="gac:GACE_2211"/>
<dbReference type="NCBIfam" id="TIGR00797">
    <property type="entry name" value="matE"/>
    <property type="match status" value="1"/>
</dbReference>
<proteinExistence type="predicted"/>
<keyword evidence="4" id="KW-1003">Cell membrane</keyword>
<feature type="transmembrane region" description="Helical" evidence="10">
    <location>
        <begin position="332"/>
        <end position="350"/>
    </location>
</feature>
<feature type="transmembrane region" description="Helical" evidence="10">
    <location>
        <begin position="143"/>
        <end position="167"/>
    </location>
</feature>
<dbReference type="GeneID" id="24798773"/>
<keyword evidence="8 10" id="KW-0472">Membrane</keyword>
<keyword evidence="6 10" id="KW-1133">Transmembrane helix</keyword>
<evidence type="ECO:0000256" key="5">
    <source>
        <dbReference type="ARBA" id="ARBA00022692"/>
    </source>
</evidence>
<evidence type="ECO:0000256" key="8">
    <source>
        <dbReference type="ARBA" id="ARBA00023136"/>
    </source>
</evidence>